<evidence type="ECO:0000313" key="1">
    <source>
        <dbReference type="EMBL" id="KIO42728.1"/>
    </source>
</evidence>
<dbReference type="CDD" id="cd07505">
    <property type="entry name" value="HAD_BPGM-like"/>
    <property type="match status" value="1"/>
</dbReference>
<protein>
    <submittedName>
        <fullName evidence="1">Phosphatase</fullName>
    </submittedName>
</protein>
<name>A0A0C3M8E8_9PORP</name>
<dbReference type="Proteomes" id="UP000031937">
    <property type="component" value="Unassembled WGS sequence"/>
</dbReference>
<dbReference type="GO" id="GO:0050308">
    <property type="term" value="F:sugar-phosphatase activity"/>
    <property type="evidence" value="ECO:0007669"/>
    <property type="project" value="TreeGrafter"/>
</dbReference>
<keyword evidence="4" id="KW-1185">Reference proteome</keyword>
<dbReference type="SFLD" id="SFLDS00003">
    <property type="entry name" value="Haloacid_Dehalogenase"/>
    <property type="match status" value="1"/>
</dbReference>
<dbReference type="Proteomes" id="UP000031980">
    <property type="component" value="Unassembled WGS sequence"/>
</dbReference>
<gene>
    <name evidence="1" type="ORF">BA92_14345</name>
    <name evidence="2" type="ORF">IE90_03555</name>
</gene>
<evidence type="ECO:0000313" key="4">
    <source>
        <dbReference type="Proteomes" id="UP000031980"/>
    </source>
</evidence>
<dbReference type="PANTHER" id="PTHR43481">
    <property type="entry name" value="FRUCTOSE-1-PHOSPHATE PHOSPHATASE"/>
    <property type="match status" value="1"/>
</dbReference>
<dbReference type="NCBIfam" id="TIGR01549">
    <property type="entry name" value="HAD-SF-IA-v1"/>
    <property type="match status" value="1"/>
</dbReference>
<dbReference type="PRINTS" id="PR00413">
    <property type="entry name" value="HADHALOGNASE"/>
</dbReference>
<dbReference type="Pfam" id="PF00702">
    <property type="entry name" value="Hydrolase"/>
    <property type="match status" value="1"/>
</dbReference>
<dbReference type="RefSeq" id="WP_041502533.1">
    <property type="nucleotide sequence ID" value="NZ_JPIT01000009.1"/>
</dbReference>
<dbReference type="InterPro" id="IPR023214">
    <property type="entry name" value="HAD_sf"/>
</dbReference>
<proteinExistence type="predicted"/>
<dbReference type="InterPro" id="IPR036412">
    <property type="entry name" value="HAD-like_sf"/>
</dbReference>
<dbReference type="SFLD" id="SFLDG01135">
    <property type="entry name" value="C1.5.6:_HAD__Beta-PGM__Phospha"/>
    <property type="match status" value="1"/>
</dbReference>
<evidence type="ECO:0000313" key="3">
    <source>
        <dbReference type="Proteomes" id="UP000031937"/>
    </source>
</evidence>
<dbReference type="SFLD" id="SFLDG01129">
    <property type="entry name" value="C1.5:_HAD__Beta-PGM__Phosphata"/>
    <property type="match status" value="1"/>
</dbReference>
<evidence type="ECO:0000313" key="2">
    <source>
        <dbReference type="EMBL" id="KIO46448.1"/>
    </source>
</evidence>
<comment type="caution">
    <text evidence="1">The sequence shown here is derived from an EMBL/GenBank/DDBJ whole genome shotgun (WGS) entry which is preliminary data.</text>
</comment>
<dbReference type="Gene3D" id="1.10.150.240">
    <property type="entry name" value="Putative phosphatase, domain 2"/>
    <property type="match status" value="1"/>
</dbReference>
<dbReference type="EMBL" id="JPIT01000009">
    <property type="protein sequence ID" value="KIO46448.1"/>
    <property type="molecule type" value="Genomic_DNA"/>
</dbReference>
<reference evidence="2 3" key="2">
    <citation type="submission" date="2014-07" db="EMBL/GenBank/DDBJ databases">
        <title>Porphyromonadaceae bacterium OUH 334697 = ATCC BAA-2682 = DSM 28341 draft genome.</title>
        <authorList>
            <person name="Sydenham T.V."/>
            <person name="Hasman H."/>
            <person name="Justesen U.S."/>
        </authorList>
    </citation>
    <scope>NUCLEOTIDE SEQUENCE [LARGE SCALE GENOMIC DNA]</scope>
    <source>
        <strain evidence="2 3">OUH 334697</strain>
    </source>
</reference>
<dbReference type="Gene3D" id="3.40.50.1000">
    <property type="entry name" value="HAD superfamily/HAD-like"/>
    <property type="match status" value="1"/>
</dbReference>
<accession>A0A0C3M8E8</accession>
<dbReference type="InterPro" id="IPR006439">
    <property type="entry name" value="HAD-SF_hydro_IA"/>
</dbReference>
<dbReference type="OrthoDB" id="9797743at2"/>
<dbReference type="AlphaFoldDB" id="A0A0C3M8E8"/>
<reference evidence="1 4" key="1">
    <citation type="submission" date="2014-07" db="EMBL/GenBank/DDBJ databases">
        <title>Porphyromonadaceae bacterium OUH 308042 = ATCC BAA-2681 = DSM 28342 draft genome.</title>
        <authorList>
            <person name="Sydenham T.V."/>
            <person name="Hasman H."/>
            <person name="Justensen U.S."/>
        </authorList>
    </citation>
    <scope>NUCLEOTIDE SEQUENCE [LARGE SCALE GENOMIC DNA]</scope>
    <source>
        <strain evidence="1 4">OUH 308042</strain>
    </source>
</reference>
<dbReference type="EMBL" id="JPIU01000050">
    <property type="protein sequence ID" value="KIO42728.1"/>
    <property type="molecule type" value="Genomic_DNA"/>
</dbReference>
<sequence length="213" mass="24465">MNRTKKWAVLFDLDGVVLDTEKAYDGFWEEEGKRYRPDIQAFHRKVKGFTLQKIVAEFLGNDPQKEQSILRRLDALESRMDYPYIPGVLDFIEDLKSRGVPIALVTSSNEKKMEYVYHARPELAAYFQVKITADKITRSKPDPECYLLGAEALGVKPEFCFVFEDSFAGLEAGERAGMKVIGLATTNPREEMERRTNRVISDFVGFAYEKMIE</sequence>
<dbReference type="PANTHER" id="PTHR43481:SF4">
    <property type="entry name" value="GLYCEROL-1-PHOSPHATE PHOSPHOHYDROLASE 1-RELATED"/>
    <property type="match status" value="1"/>
</dbReference>
<dbReference type="InterPro" id="IPR023198">
    <property type="entry name" value="PGP-like_dom2"/>
</dbReference>
<dbReference type="NCBIfam" id="TIGR01509">
    <property type="entry name" value="HAD-SF-IA-v3"/>
    <property type="match status" value="1"/>
</dbReference>
<dbReference type="SUPFAM" id="SSF56784">
    <property type="entry name" value="HAD-like"/>
    <property type="match status" value="1"/>
</dbReference>
<organism evidence="1 4">
    <name type="scientific">Sanguibacteroides justesenii</name>
    <dbReference type="NCBI Taxonomy" id="1547597"/>
    <lineage>
        <taxon>Bacteria</taxon>
        <taxon>Pseudomonadati</taxon>
        <taxon>Bacteroidota</taxon>
        <taxon>Bacteroidia</taxon>
        <taxon>Bacteroidales</taxon>
        <taxon>Porphyromonadaceae</taxon>
        <taxon>Sanguibacteroides</taxon>
    </lineage>
</organism>
<dbReference type="InterPro" id="IPR051806">
    <property type="entry name" value="HAD-like_SPP"/>
</dbReference>